<sequence length="134" mass="14980">MCKKYFVVSLDLFVIALALCSNGFSYDDVDELWAASTVREAIRATRSTMDATLYGLIHVIMWEAIGTKGECGCEWVGEVTEGFLRMVERREEVGRGILNYGRNGIAEEQGDGERPPPSMSMLATCSSWRRVASW</sequence>
<dbReference type="Proteomes" id="UP001055439">
    <property type="component" value="Chromosome 10"/>
</dbReference>
<evidence type="ECO:0000256" key="1">
    <source>
        <dbReference type="SAM" id="SignalP"/>
    </source>
</evidence>
<reference evidence="2" key="1">
    <citation type="submission" date="2022-05" db="EMBL/GenBank/DDBJ databases">
        <title>The Musa troglodytarum L. genome provides insights into the mechanism of non-climacteric behaviour and enrichment of carotenoids.</title>
        <authorList>
            <person name="Wang J."/>
        </authorList>
    </citation>
    <scope>NUCLEOTIDE SEQUENCE</scope>
    <source>
        <tissue evidence="2">Leaf</tissue>
    </source>
</reference>
<proteinExistence type="predicted"/>
<name>A0A9E7JI59_9LILI</name>
<keyword evidence="1" id="KW-0732">Signal</keyword>
<gene>
    <name evidence="2" type="ORF">MUK42_24119</name>
</gene>
<evidence type="ECO:0000313" key="3">
    <source>
        <dbReference type="Proteomes" id="UP001055439"/>
    </source>
</evidence>
<feature type="chain" id="PRO_5039491700" evidence="1">
    <location>
        <begin position="19"/>
        <end position="134"/>
    </location>
</feature>
<dbReference type="EMBL" id="CP097503">
    <property type="protein sequence ID" value="URD82020.1"/>
    <property type="molecule type" value="Genomic_DNA"/>
</dbReference>
<accession>A0A9E7JI59</accession>
<organism evidence="2 3">
    <name type="scientific">Musa troglodytarum</name>
    <name type="common">fe'i banana</name>
    <dbReference type="NCBI Taxonomy" id="320322"/>
    <lineage>
        <taxon>Eukaryota</taxon>
        <taxon>Viridiplantae</taxon>
        <taxon>Streptophyta</taxon>
        <taxon>Embryophyta</taxon>
        <taxon>Tracheophyta</taxon>
        <taxon>Spermatophyta</taxon>
        <taxon>Magnoliopsida</taxon>
        <taxon>Liliopsida</taxon>
        <taxon>Zingiberales</taxon>
        <taxon>Musaceae</taxon>
        <taxon>Musa</taxon>
    </lineage>
</organism>
<keyword evidence="3" id="KW-1185">Reference proteome</keyword>
<dbReference type="AlphaFoldDB" id="A0A9E7JI59"/>
<evidence type="ECO:0000313" key="2">
    <source>
        <dbReference type="EMBL" id="URD82020.1"/>
    </source>
</evidence>
<feature type="signal peptide" evidence="1">
    <location>
        <begin position="1"/>
        <end position="18"/>
    </location>
</feature>
<protein>
    <submittedName>
        <fullName evidence="2">Uncharacterized protein</fullName>
    </submittedName>
</protein>